<dbReference type="EMBL" id="JAYWIO010000008">
    <property type="protein sequence ID" value="KAK7247564.1"/>
    <property type="molecule type" value="Genomic_DNA"/>
</dbReference>
<sequence>MGSITMASKFSFSCVQAYASGTKCNSVLRVLVLFSLSLSFSNFTTSLQDPPFSHYPTPIFSFPDFDSSLASHPLPFSASGHLPLSSNSNLFHPGIHIDAVIHKDQCFYFHELICIIK</sequence>
<gene>
    <name evidence="1" type="ORF">RIF29_42449</name>
</gene>
<organism evidence="1 2">
    <name type="scientific">Crotalaria pallida</name>
    <name type="common">Smooth rattlebox</name>
    <name type="synonym">Crotalaria striata</name>
    <dbReference type="NCBI Taxonomy" id="3830"/>
    <lineage>
        <taxon>Eukaryota</taxon>
        <taxon>Viridiplantae</taxon>
        <taxon>Streptophyta</taxon>
        <taxon>Embryophyta</taxon>
        <taxon>Tracheophyta</taxon>
        <taxon>Spermatophyta</taxon>
        <taxon>Magnoliopsida</taxon>
        <taxon>eudicotyledons</taxon>
        <taxon>Gunneridae</taxon>
        <taxon>Pentapetalae</taxon>
        <taxon>rosids</taxon>
        <taxon>fabids</taxon>
        <taxon>Fabales</taxon>
        <taxon>Fabaceae</taxon>
        <taxon>Papilionoideae</taxon>
        <taxon>50 kb inversion clade</taxon>
        <taxon>genistoids sensu lato</taxon>
        <taxon>core genistoids</taxon>
        <taxon>Crotalarieae</taxon>
        <taxon>Crotalaria</taxon>
    </lineage>
</organism>
<name>A0AAN9E6Y4_CROPI</name>
<evidence type="ECO:0000313" key="2">
    <source>
        <dbReference type="Proteomes" id="UP001372338"/>
    </source>
</evidence>
<keyword evidence="2" id="KW-1185">Reference proteome</keyword>
<comment type="caution">
    <text evidence="1">The sequence shown here is derived from an EMBL/GenBank/DDBJ whole genome shotgun (WGS) entry which is preliminary data.</text>
</comment>
<accession>A0AAN9E6Y4</accession>
<dbReference type="Proteomes" id="UP001372338">
    <property type="component" value="Unassembled WGS sequence"/>
</dbReference>
<dbReference type="AlphaFoldDB" id="A0AAN9E6Y4"/>
<evidence type="ECO:0000313" key="1">
    <source>
        <dbReference type="EMBL" id="KAK7247564.1"/>
    </source>
</evidence>
<proteinExistence type="predicted"/>
<reference evidence="1 2" key="1">
    <citation type="submission" date="2024-01" db="EMBL/GenBank/DDBJ databases">
        <title>The genomes of 5 underutilized Papilionoideae crops provide insights into root nodulation and disease resistanc.</title>
        <authorList>
            <person name="Yuan L."/>
        </authorList>
    </citation>
    <scope>NUCLEOTIDE SEQUENCE [LARGE SCALE GENOMIC DNA]</scope>
    <source>
        <strain evidence="1">ZHUSHIDOU_FW_LH</strain>
        <tissue evidence="1">Leaf</tissue>
    </source>
</reference>
<protein>
    <submittedName>
        <fullName evidence="1">Uncharacterized protein</fullName>
    </submittedName>
</protein>